<evidence type="ECO:0000259" key="2">
    <source>
        <dbReference type="Pfam" id="PF01323"/>
    </source>
</evidence>
<organism evidence="3 4">
    <name type="scientific">Xylanimonas protaetiae</name>
    <dbReference type="NCBI Taxonomy" id="2509457"/>
    <lineage>
        <taxon>Bacteria</taxon>
        <taxon>Bacillati</taxon>
        <taxon>Actinomycetota</taxon>
        <taxon>Actinomycetes</taxon>
        <taxon>Micrococcales</taxon>
        <taxon>Promicromonosporaceae</taxon>
        <taxon>Xylanimonas</taxon>
    </lineage>
</organism>
<feature type="domain" description="DSBA-like thioredoxin" evidence="2">
    <location>
        <begin position="62"/>
        <end position="216"/>
    </location>
</feature>
<dbReference type="OrthoDB" id="117402at2"/>
<name>A0A4P6FIW6_9MICO</name>
<dbReference type="CDD" id="cd02972">
    <property type="entry name" value="DsbA_family"/>
    <property type="match status" value="1"/>
</dbReference>
<dbReference type="PROSITE" id="PS51257">
    <property type="entry name" value="PROKAR_LIPOPROTEIN"/>
    <property type="match status" value="1"/>
</dbReference>
<keyword evidence="4" id="KW-1185">Reference proteome</keyword>
<dbReference type="GO" id="GO:0016491">
    <property type="term" value="F:oxidoreductase activity"/>
    <property type="evidence" value="ECO:0007669"/>
    <property type="project" value="InterPro"/>
</dbReference>
<dbReference type="RefSeq" id="WP_129188353.1">
    <property type="nucleotide sequence ID" value="NZ_CP035493.1"/>
</dbReference>
<dbReference type="Gene3D" id="3.40.30.10">
    <property type="entry name" value="Glutaredoxin"/>
    <property type="match status" value="1"/>
</dbReference>
<feature type="signal peptide" evidence="1">
    <location>
        <begin position="1"/>
        <end position="29"/>
    </location>
</feature>
<dbReference type="InterPro" id="IPR036249">
    <property type="entry name" value="Thioredoxin-like_sf"/>
</dbReference>
<dbReference type="AlphaFoldDB" id="A0A4P6FIW6"/>
<dbReference type="Pfam" id="PF01323">
    <property type="entry name" value="DSBA"/>
    <property type="match status" value="1"/>
</dbReference>
<dbReference type="SUPFAM" id="SSF52833">
    <property type="entry name" value="Thioredoxin-like"/>
    <property type="match status" value="1"/>
</dbReference>
<proteinExistence type="predicted"/>
<feature type="chain" id="PRO_5020866987" description="DSBA-like thioredoxin domain-containing protein" evidence="1">
    <location>
        <begin position="30"/>
        <end position="224"/>
    </location>
</feature>
<gene>
    <name evidence="3" type="ORF">ET471_11165</name>
</gene>
<sequence>MRTTVKKLAAVAGLAAVLALSACSGTDDAATAAAGSAVVDPTVGVAIDGAGKAVEPTHDAVVVEVFSDFLCPWCQRFETDHGDEILELAGDDRFDVRWRPVAWLDRNAGGSEYSTRTAMLLLHVAEHSPQHFWDTLVAIMDVREGGPQLTHGQLADVVAAVGVEGDLVAVQSDADLRAQVLAFSNEASSLDVRHVPWINVDGVQWEWGTEDAGSLRDAAHSALS</sequence>
<evidence type="ECO:0000313" key="3">
    <source>
        <dbReference type="EMBL" id="QAY70518.1"/>
    </source>
</evidence>
<dbReference type="EMBL" id="CP035493">
    <property type="protein sequence ID" value="QAY70518.1"/>
    <property type="molecule type" value="Genomic_DNA"/>
</dbReference>
<reference evidence="3 4" key="1">
    <citation type="submission" date="2019-01" db="EMBL/GenBank/DDBJ databases">
        <title>Genome sequencing of strain FW10M-9.</title>
        <authorList>
            <person name="Heo J."/>
            <person name="Kim S.-J."/>
            <person name="Kim J.-S."/>
            <person name="Hong S.-B."/>
            <person name="Kwon S.-W."/>
        </authorList>
    </citation>
    <scope>NUCLEOTIDE SEQUENCE [LARGE SCALE GENOMIC DNA]</scope>
    <source>
        <strain evidence="3 4">FW10M-9</strain>
    </source>
</reference>
<dbReference type="Proteomes" id="UP000292118">
    <property type="component" value="Chromosome"/>
</dbReference>
<evidence type="ECO:0000256" key="1">
    <source>
        <dbReference type="SAM" id="SignalP"/>
    </source>
</evidence>
<dbReference type="KEGG" id="xya:ET471_11165"/>
<keyword evidence="1" id="KW-0732">Signal</keyword>
<protein>
    <recommendedName>
        <fullName evidence="2">DSBA-like thioredoxin domain-containing protein</fullName>
    </recommendedName>
</protein>
<dbReference type="InterPro" id="IPR001853">
    <property type="entry name" value="DSBA-like_thioredoxin_dom"/>
</dbReference>
<accession>A0A4P6FIW6</accession>
<evidence type="ECO:0000313" key="4">
    <source>
        <dbReference type="Proteomes" id="UP000292118"/>
    </source>
</evidence>